<dbReference type="AlphaFoldDB" id="A0A1X7UUJ8"/>
<reference evidence="2" key="1">
    <citation type="submission" date="2017-05" db="UniProtKB">
        <authorList>
            <consortium name="EnsemblMetazoa"/>
        </authorList>
    </citation>
    <scope>IDENTIFICATION</scope>
</reference>
<sequence>MSARNSRNDSDSGEISQSTLIQPTQPTRGSGGNADENEAVTLTTLSSFSSTSSVSEAGSTITSYEAQAGIVLDDIASSTSSPPCQQVINGKFPVTYFFGKVCSFNLDWYKLYPCLEYSIKKDAAFCYPC</sequence>
<dbReference type="InParanoid" id="A0A1X7UUJ8"/>
<organism evidence="2">
    <name type="scientific">Amphimedon queenslandica</name>
    <name type="common">Sponge</name>
    <dbReference type="NCBI Taxonomy" id="400682"/>
    <lineage>
        <taxon>Eukaryota</taxon>
        <taxon>Metazoa</taxon>
        <taxon>Porifera</taxon>
        <taxon>Demospongiae</taxon>
        <taxon>Heteroscleromorpha</taxon>
        <taxon>Haplosclerida</taxon>
        <taxon>Niphatidae</taxon>
        <taxon>Amphimedon</taxon>
    </lineage>
</organism>
<proteinExistence type="predicted"/>
<evidence type="ECO:0000313" key="2">
    <source>
        <dbReference type="EnsemblMetazoa" id="Aqu2.1.31650_001"/>
    </source>
</evidence>
<feature type="compositionally biased region" description="Basic and acidic residues" evidence="1">
    <location>
        <begin position="1"/>
        <end position="10"/>
    </location>
</feature>
<evidence type="ECO:0000256" key="1">
    <source>
        <dbReference type="SAM" id="MobiDB-lite"/>
    </source>
</evidence>
<name>A0A1X7UUJ8_AMPQE</name>
<feature type="compositionally biased region" description="Polar residues" evidence="1">
    <location>
        <begin position="13"/>
        <end position="28"/>
    </location>
</feature>
<feature type="region of interest" description="Disordered" evidence="1">
    <location>
        <begin position="1"/>
        <end position="36"/>
    </location>
</feature>
<dbReference type="EnsemblMetazoa" id="Aqu2.1.31650_001">
    <property type="protein sequence ID" value="Aqu2.1.31650_001"/>
    <property type="gene ID" value="Aqu2.1.31650"/>
</dbReference>
<protein>
    <submittedName>
        <fullName evidence="2">Uncharacterized protein</fullName>
    </submittedName>
</protein>
<accession>A0A1X7UUJ8</accession>